<reference evidence="4" key="1">
    <citation type="journal article" date="2019" name="Int. J. Syst. Evol. Microbiol.">
        <title>The Global Catalogue of Microorganisms (GCM) 10K type strain sequencing project: providing services to taxonomists for standard genome sequencing and annotation.</title>
        <authorList>
            <consortium name="The Broad Institute Genomics Platform"/>
            <consortium name="The Broad Institute Genome Sequencing Center for Infectious Disease"/>
            <person name="Wu L."/>
            <person name="Ma J."/>
        </authorList>
    </citation>
    <scope>NUCLEOTIDE SEQUENCE [LARGE SCALE GENOMIC DNA]</scope>
    <source>
        <strain evidence="4">JCM 16924</strain>
    </source>
</reference>
<dbReference type="Gene3D" id="3.40.47.10">
    <property type="match status" value="1"/>
</dbReference>
<sequence length="400" mass="42189">MTEVPGGVAIVGAYEHPTRYAPDKSEWQINAESAKGALEDAGLTPAHVDAFFTSSTASEGGYLGGCAAVMAADYLGIKPNFIDETDVGGASFGYYVNRAVLAIQSGMAKCALITYGANTRSRNIKVGTIGYNQLSVQEVLPTPDSFEQIYGTTVVSFMGMVAQRYMHDYGLTSEQLASVAVTMREHAALNPQALYRDPLTVDDVLNSPVIASPLHRNDCCVISDGGAALVIVHPDLIPETKKKPVRILGFGESYMGHGGGLTDWAAESREMVKRACDQAYRMSGLTPQDVDTAMIYDAFTLNVPIDLEGAGFCGIGEGGAFVADGNLRLDGGSLPTNPDGGGLSSNHPGRRGIFLFVEAVRQLREEATGRQVPGARTALCTATGAAFLARRGSAAHLLGV</sequence>
<accession>A0ABP7SM11</accession>
<dbReference type="CDD" id="cd00829">
    <property type="entry name" value="SCP-x_thiolase"/>
    <property type="match status" value="1"/>
</dbReference>
<comment type="caution">
    <text evidence="3">The sequence shown here is derived from an EMBL/GenBank/DDBJ whole genome shotgun (WGS) entry which is preliminary data.</text>
</comment>
<protein>
    <recommendedName>
        <fullName evidence="5">Thiolase</fullName>
    </recommendedName>
</protein>
<dbReference type="PANTHER" id="PTHR42870">
    <property type="entry name" value="ACETYL-COA C-ACETYLTRANSFERASE"/>
    <property type="match status" value="1"/>
</dbReference>
<feature type="domain" description="Thiolase C-terminal" evidence="2">
    <location>
        <begin position="270"/>
        <end position="387"/>
    </location>
</feature>
<evidence type="ECO:0000259" key="2">
    <source>
        <dbReference type="Pfam" id="PF22691"/>
    </source>
</evidence>
<dbReference type="InterPro" id="IPR020616">
    <property type="entry name" value="Thiolase_N"/>
</dbReference>
<dbReference type="InterPro" id="IPR002155">
    <property type="entry name" value="Thiolase"/>
</dbReference>
<dbReference type="SUPFAM" id="SSF53901">
    <property type="entry name" value="Thiolase-like"/>
    <property type="match status" value="2"/>
</dbReference>
<proteinExistence type="predicted"/>
<feature type="domain" description="Thiolase N-terminal" evidence="1">
    <location>
        <begin position="22"/>
        <end position="233"/>
    </location>
</feature>
<dbReference type="Pfam" id="PF00108">
    <property type="entry name" value="Thiolase_N"/>
    <property type="match status" value="1"/>
</dbReference>
<dbReference type="Proteomes" id="UP001500456">
    <property type="component" value="Unassembled WGS sequence"/>
</dbReference>
<evidence type="ECO:0000259" key="1">
    <source>
        <dbReference type="Pfam" id="PF00108"/>
    </source>
</evidence>
<keyword evidence="4" id="KW-1185">Reference proteome</keyword>
<organism evidence="3 4">
    <name type="scientific">Streptomyces plumbiresistens</name>
    <dbReference type="NCBI Taxonomy" id="511811"/>
    <lineage>
        <taxon>Bacteria</taxon>
        <taxon>Bacillati</taxon>
        <taxon>Actinomycetota</taxon>
        <taxon>Actinomycetes</taxon>
        <taxon>Kitasatosporales</taxon>
        <taxon>Streptomycetaceae</taxon>
        <taxon>Streptomyces</taxon>
    </lineage>
</organism>
<name>A0ABP7SM11_9ACTN</name>
<dbReference type="EMBL" id="BAAAZX010000021">
    <property type="protein sequence ID" value="GAA4013478.1"/>
    <property type="molecule type" value="Genomic_DNA"/>
</dbReference>
<evidence type="ECO:0008006" key="5">
    <source>
        <dbReference type="Google" id="ProtNLM"/>
    </source>
</evidence>
<evidence type="ECO:0000313" key="3">
    <source>
        <dbReference type="EMBL" id="GAA4013478.1"/>
    </source>
</evidence>
<dbReference type="InterPro" id="IPR055140">
    <property type="entry name" value="Thiolase_C_2"/>
</dbReference>
<gene>
    <name evidence="3" type="ORF">GCM10022232_64690</name>
</gene>
<dbReference type="Pfam" id="PF22691">
    <property type="entry name" value="Thiolase_C_1"/>
    <property type="match status" value="1"/>
</dbReference>
<dbReference type="PANTHER" id="PTHR42870:SF1">
    <property type="entry name" value="NON-SPECIFIC LIPID-TRANSFER PROTEIN-LIKE 2"/>
    <property type="match status" value="1"/>
</dbReference>
<evidence type="ECO:0000313" key="4">
    <source>
        <dbReference type="Proteomes" id="UP001500456"/>
    </source>
</evidence>
<dbReference type="PIRSF" id="PIRSF000429">
    <property type="entry name" value="Ac-CoA_Ac_transf"/>
    <property type="match status" value="1"/>
</dbReference>
<dbReference type="InterPro" id="IPR016039">
    <property type="entry name" value="Thiolase-like"/>
</dbReference>